<dbReference type="InterPro" id="IPR011545">
    <property type="entry name" value="DEAD/DEAH_box_helicase_dom"/>
</dbReference>
<evidence type="ECO:0000256" key="2">
    <source>
        <dbReference type="ARBA" id="ARBA00022801"/>
    </source>
</evidence>
<dbReference type="InterPro" id="IPR014014">
    <property type="entry name" value="RNA_helicase_DEAD_Q_motif"/>
</dbReference>
<dbReference type="InterPro" id="IPR027417">
    <property type="entry name" value="P-loop_NTPase"/>
</dbReference>
<proteinExistence type="inferred from homology"/>
<dbReference type="SMART" id="SM00490">
    <property type="entry name" value="HELICc"/>
    <property type="match status" value="1"/>
</dbReference>
<dbReference type="CDD" id="cd17941">
    <property type="entry name" value="DEADc_DDX10"/>
    <property type="match status" value="1"/>
</dbReference>
<evidence type="ECO:0000256" key="1">
    <source>
        <dbReference type="ARBA" id="ARBA00022741"/>
    </source>
</evidence>
<feature type="coiled-coil region" evidence="9">
    <location>
        <begin position="12"/>
        <end position="42"/>
    </location>
</feature>
<dbReference type="PANTHER" id="PTHR24031">
    <property type="entry name" value="RNA HELICASE"/>
    <property type="match status" value="1"/>
</dbReference>
<comment type="domain">
    <text evidence="8">The Q motif is unique to and characteristic of the DEAD box family of RNA helicases and controls ATP binding and hydrolysis.</text>
</comment>
<keyword evidence="4 7" id="KW-0067">ATP-binding</keyword>
<dbReference type="InterPro" id="IPR025313">
    <property type="entry name" value="SPB4-like_CTE"/>
</dbReference>
<dbReference type="PROSITE" id="PS00039">
    <property type="entry name" value="DEAD_ATP_HELICASE"/>
    <property type="match status" value="1"/>
</dbReference>
<comment type="catalytic activity">
    <reaction evidence="8">
        <text>ATP + H2O = ADP + phosphate + H(+)</text>
        <dbReference type="Rhea" id="RHEA:13065"/>
        <dbReference type="ChEBI" id="CHEBI:15377"/>
        <dbReference type="ChEBI" id="CHEBI:15378"/>
        <dbReference type="ChEBI" id="CHEBI:30616"/>
        <dbReference type="ChEBI" id="CHEBI:43474"/>
        <dbReference type="ChEBI" id="CHEBI:456216"/>
        <dbReference type="EC" id="3.6.4.13"/>
    </reaction>
</comment>
<dbReference type="SUPFAM" id="SSF52540">
    <property type="entry name" value="P-loop containing nucleoside triphosphate hydrolases"/>
    <property type="match status" value="1"/>
</dbReference>
<organism evidence="13 14">
    <name type="scientific">Monosiga brevicollis</name>
    <name type="common">Choanoflagellate</name>
    <dbReference type="NCBI Taxonomy" id="81824"/>
    <lineage>
        <taxon>Eukaryota</taxon>
        <taxon>Choanoflagellata</taxon>
        <taxon>Craspedida</taxon>
        <taxon>Salpingoecidae</taxon>
        <taxon>Monosiga</taxon>
    </lineage>
</organism>
<dbReference type="EMBL" id="CH991549">
    <property type="protein sequence ID" value="EDQ89850.1"/>
    <property type="molecule type" value="Genomic_DNA"/>
</dbReference>
<name>A9UXI8_MONBE</name>
<protein>
    <recommendedName>
        <fullName evidence="8">ATP-dependent RNA helicase</fullName>
        <ecNumber evidence="8">3.6.4.13</ecNumber>
    </recommendedName>
</protein>
<comment type="function">
    <text evidence="8">RNA helicase.</text>
</comment>
<evidence type="ECO:0000259" key="11">
    <source>
        <dbReference type="PROSITE" id="PS51194"/>
    </source>
</evidence>
<evidence type="ECO:0000259" key="12">
    <source>
        <dbReference type="PROSITE" id="PS51195"/>
    </source>
</evidence>
<dbReference type="SMART" id="SM01178">
    <property type="entry name" value="DUF4217"/>
    <property type="match status" value="1"/>
</dbReference>
<dbReference type="InterPro" id="IPR014001">
    <property type="entry name" value="Helicase_ATP-bd"/>
</dbReference>
<dbReference type="Pfam" id="PF00271">
    <property type="entry name" value="Helicase_C"/>
    <property type="match status" value="1"/>
</dbReference>
<dbReference type="EC" id="3.6.4.13" evidence="8"/>
<dbReference type="CDD" id="cd18787">
    <property type="entry name" value="SF2_C_DEAD"/>
    <property type="match status" value="1"/>
</dbReference>
<evidence type="ECO:0000256" key="6">
    <source>
        <dbReference type="PROSITE-ProRule" id="PRU00552"/>
    </source>
</evidence>
<dbReference type="FunCoup" id="A9UXI8">
    <property type="interactions" value="1295"/>
</dbReference>
<dbReference type="PROSITE" id="PS51195">
    <property type="entry name" value="Q_MOTIF"/>
    <property type="match status" value="1"/>
</dbReference>
<dbReference type="GO" id="GO:0003724">
    <property type="term" value="F:RNA helicase activity"/>
    <property type="evidence" value="ECO:0007669"/>
    <property type="project" value="UniProtKB-EC"/>
</dbReference>
<dbReference type="GO" id="GO:0005634">
    <property type="term" value="C:nucleus"/>
    <property type="evidence" value="ECO:0000318"/>
    <property type="project" value="GO_Central"/>
</dbReference>
<dbReference type="PROSITE" id="PS51194">
    <property type="entry name" value="HELICASE_CTER"/>
    <property type="match status" value="1"/>
</dbReference>
<dbReference type="GeneID" id="5890719"/>
<feature type="domain" description="Helicase C-terminal" evidence="11">
    <location>
        <begin position="268"/>
        <end position="423"/>
    </location>
</feature>
<keyword evidence="9" id="KW-0175">Coiled coil</keyword>
<dbReference type="KEGG" id="mbr:MONBRDRAFT_16806"/>
<keyword evidence="1 7" id="KW-0547">Nucleotide-binding</keyword>
<dbReference type="AlphaFoldDB" id="A9UXI8"/>
<dbReference type="Pfam" id="PF13959">
    <property type="entry name" value="CTE_SPB4"/>
    <property type="match status" value="1"/>
</dbReference>
<evidence type="ECO:0000259" key="10">
    <source>
        <dbReference type="PROSITE" id="PS51192"/>
    </source>
</evidence>
<dbReference type="GO" id="GO:0006364">
    <property type="term" value="P:rRNA processing"/>
    <property type="evidence" value="ECO:0000318"/>
    <property type="project" value="GO_Central"/>
</dbReference>
<evidence type="ECO:0000256" key="8">
    <source>
        <dbReference type="RuleBase" id="RU365068"/>
    </source>
</evidence>
<keyword evidence="14" id="KW-1185">Reference proteome</keyword>
<dbReference type="STRING" id="81824.A9UXI8"/>
<feature type="domain" description="Helicase ATP-binding" evidence="10">
    <location>
        <begin position="68"/>
        <end position="242"/>
    </location>
</feature>
<dbReference type="InterPro" id="IPR001650">
    <property type="entry name" value="Helicase_C-like"/>
</dbReference>
<evidence type="ECO:0000256" key="7">
    <source>
        <dbReference type="RuleBase" id="RU000492"/>
    </source>
</evidence>
<dbReference type="PROSITE" id="PS51192">
    <property type="entry name" value="HELICASE_ATP_BIND_1"/>
    <property type="match status" value="1"/>
</dbReference>
<evidence type="ECO:0000256" key="5">
    <source>
        <dbReference type="ARBA" id="ARBA00022884"/>
    </source>
</evidence>
<accession>A9UXI8</accession>
<feature type="domain" description="DEAD-box RNA helicase Q" evidence="12">
    <location>
        <begin position="37"/>
        <end position="65"/>
    </location>
</feature>
<keyword evidence="3 7" id="KW-0347">Helicase</keyword>
<dbReference type="Proteomes" id="UP000001357">
    <property type="component" value="Unassembled WGS sequence"/>
</dbReference>
<evidence type="ECO:0000256" key="4">
    <source>
        <dbReference type="ARBA" id="ARBA00022840"/>
    </source>
</evidence>
<gene>
    <name evidence="13" type="ORF">MONBRDRAFT_16806</name>
</gene>
<dbReference type="GO" id="GO:0005524">
    <property type="term" value="F:ATP binding"/>
    <property type="evidence" value="ECO:0007669"/>
    <property type="project" value="UniProtKB-UniRule"/>
</dbReference>
<feature type="short sequence motif" description="Q motif" evidence="6">
    <location>
        <begin position="37"/>
        <end position="65"/>
    </location>
</feature>
<keyword evidence="5 8" id="KW-0694">RNA-binding</keyword>
<dbReference type="GO" id="GO:0016887">
    <property type="term" value="F:ATP hydrolysis activity"/>
    <property type="evidence" value="ECO:0007669"/>
    <property type="project" value="RHEA"/>
</dbReference>
<evidence type="ECO:0000313" key="13">
    <source>
        <dbReference type="EMBL" id="EDQ89850.1"/>
    </source>
</evidence>
<evidence type="ECO:0000256" key="9">
    <source>
        <dbReference type="SAM" id="Coils"/>
    </source>
</evidence>
<sequence>MPKSRQERRERRQREAQALEKLSQAVKEVQSLDREIQKFAQLPLSSATQRGLKKAGYTRPTEIQRDALIKALKGQDVLAAAKTGSGKTLAFLIPVLEGLFRQRWSKPDGVGGLIISPTRELALQTYEVLTKIGCFHDMSAGLVVGGTTLEREKAVISNTNIIICTPGRLLQHMDETFGFSCDNLQMLVLDEADRILDMGFAKTLNAILENLPKQRQTMLFSATQTKSVKDLARLSLKMPEFISVHEQDKTATPHKLVQAYMTVPLNQKLDVLFSFIRSHVNVKMLVFVSSCKQVRFIYETLRRMRPGVPLLALYGKQKQAKRVAIYNDFSKKTHAVLLATDIAARGLDFPSVDWVFQLDCPEDVATYIHRVGRTARYGKEGKALLTLLPSESAMVQQLAERKVEVVSTEANASKIKSITPRLKAFCAESPELKYLAQKCFISYTRSVFLQPNKEVFRIDELPLEEFALSLGLPAAPRIKFAKVSMSIVTFDDIRYCCHALDLKMTAFLVGLNRTVGAEARRKAPWSGRATGWCGECLWCCNAKAPWCGNVLR</sequence>
<comment type="similarity">
    <text evidence="7">Belongs to the DEAD box helicase family.</text>
</comment>
<evidence type="ECO:0000313" key="14">
    <source>
        <dbReference type="Proteomes" id="UP000001357"/>
    </source>
</evidence>
<dbReference type="Pfam" id="PF00270">
    <property type="entry name" value="DEAD"/>
    <property type="match status" value="1"/>
</dbReference>
<keyword evidence="2 7" id="KW-0378">Hydrolase</keyword>
<dbReference type="GO" id="GO:0003723">
    <property type="term" value="F:RNA binding"/>
    <property type="evidence" value="ECO:0007669"/>
    <property type="project" value="UniProtKB-UniRule"/>
</dbReference>
<dbReference type="Gene3D" id="3.40.50.300">
    <property type="entry name" value="P-loop containing nucleotide triphosphate hydrolases"/>
    <property type="match status" value="2"/>
</dbReference>
<dbReference type="eggNOG" id="KOG0343">
    <property type="taxonomic scope" value="Eukaryota"/>
</dbReference>
<reference evidence="13 14" key="1">
    <citation type="journal article" date="2008" name="Nature">
        <title>The genome of the choanoflagellate Monosiga brevicollis and the origin of metazoans.</title>
        <authorList>
            <consortium name="JGI Sequencing"/>
            <person name="King N."/>
            <person name="Westbrook M.J."/>
            <person name="Young S.L."/>
            <person name="Kuo A."/>
            <person name="Abedin M."/>
            <person name="Chapman J."/>
            <person name="Fairclough S."/>
            <person name="Hellsten U."/>
            <person name="Isogai Y."/>
            <person name="Letunic I."/>
            <person name="Marr M."/>
            <person name="Pincus D."/>
            <person name="Putnam N."/>
            <person name="Rokas A."/>
            <person name="Wright K.J."/>
            <person name="Zuzow R."/>
            <person name="Dirks W."/>
            <person name="Good M."/>
            <person name="Goodstein D."/>
            <person name="Lemons D."/>
            <person name="Li W."/>
            <person name="Lyons J.B."/>
            <person name="Morris A."/>
            <person name="Nichols S."/>
            <person name="Richter D.J."/>
            <person name="Salamov A."/>
            <person name="Bork P."/>
            <person name="Lim W.A."/>
            <person name="Manning G."/>
            <person name="Miller W.T."/>
            <person name="McGinnis W."/>
            <person name="Shapiro H."/>
            <person name="Tjian R."/>
            <person name="Grigoriev I.V."/>
            <person name="Rokhsar D."/>
        </authorList>
    </citation>
    <scope>NUCLEOTIDE SEQUENCE [LARGE SCALE GENOMIC DNA]</scope>
    <source>
        <strain evidence="14">MX1 / ATCC 50154</strain>
    </source>
</reference>
<dbReference type="OMA" id="HCLTMCL"/>
<dbReference type="InParanoid" id="A9UXI8"/>
<evidence type="ECO:0000256" key="3">
    <source>
        <dbReference type="ARBA" id="ARBA00022806"/>
    </source>
</evidence>
<dbReference type="SMART" id="SM00487">
    <property type="entry name" value="DEXDc"/>
    <property type="match status" value="1"/>
</dbReference>
<dbReference type="RefSeq" id="XP_001745272.1">
    <property type="nucleotide sequence ID" value="XM_001745220.1"/>
</dbReference>
<dbReference type="InterPro" id="IPR000629">
    <property type="entry name" value="RNA-helicase_DEAD-box_CS"/>
</dbReference>